<feature type="domain" description="Core-binding (CB)" evidence="3">
    <location>
        <begin position="12"/>
        <end position="93"/>
    </location>
</feature>
<dbReference type="PROSITE" id="PS51900">
    <property type="entry name" value="CB"/>
    <property type="match status" value="1"/>
</dbReference>
<dbReference type="InterPro" id="IPR010998">
    <property type="entry name" value="Integrase_recombinase_N"/>
</dbReference>
<keyword evidence="1 2" id="KW-0238">DNA-binding</keyword>
<dbReference type="InterPro" id="IPR011010">
    <property type="entry name" value="DNA_brk_join_enz"/>
</dbReference>
<dbReference type="Gene3D" id="1.10.150.130">
    <property type="match status" value="1"/>
</dbReference>
<evidence type="ECO:0000313" key="4">
    <source>
        <dbReference type="EMBL" id="NWJ49165.1"/>
    </source>
</evidence>
<sequence length="128" mass="14515">MMDTLLITLQADEWTEAAIRWLEAAEARRGSKRTRNEYEANMRLFMASVSKHPAQITGSDCQRWASDMHQAGLANATIKARLAAVSSFYRFAQRYEVTPGQYLHSFNPASAVQRPSLRTRPRANPRTS</sequence>
<dbReference type="EMBL" id="CP128400">
    <property type="protein sequence ID" value="WJW69146.1"/>
    <property type="molecule type" value="Genomic_DNA"/>
</dbReference>
<dbReference type="Proteomes" id="UP001431572">
    <property type="component" value="Chromosome 2"/>
</dbReference>
<name>A0A8T7MAK9_9CHLR</name>
<dbReference type="GO" id="GO:0003677">
    <property type="term" value="F:DNA binding"/>
    <property type="evidence" value="ECO:0007669"/>
    <property type="project" value="UniProtKB-UniRule"/>
</dbReference>
<evidence type="ECO:0000313" key="6">
    <source>
        <dbReference type="Proteomes" id="UP000521676"/>
    </source>
</evidence>
<evidence type="ECO:0000256" key="2">
    <source>
        <dbReference type="PROSITE-ProRule" id="PRU01248"/>
    </source>
</evidence>
<dbReference type="SUPFAM" id="SSF56349">
    <property type="entry name" value="DNA breaking-rejoining enzymes"/>
    <property type="match status" value="1"/>
</dbReference>
<organism evidence="4 6">
    <name type="scientific">Candidatus Chlorohelix allophototropha</name>
    <dbReference type="NCBI Taxonomy" id="3003348"/>
    <lineage>
        <taxon>Bacteria</taxon>
        <taxon>Bacillati</taxon>
        <taxon>Chloroflexota</taxon>
        <taxon>Chloroflexia</taxon>
        <taxon>Candidatus Chloroheliales</taxon>
        <taxon>Candidatus Chloroheliaceae</taxon>
        <taxon>Candidatus Chlorohelix</taxon>
    </lineage>
</organism>
<keyword evidence="7" id="KW-1185">Reference proteome</keyword>
<reference evidence="4 6" key="1">
    <citation type="submission" date="2020-06" db="EMBL/GenBank/DDBJ databases">
        <title>Anoxygenic phototrophic Chloroflexota member uses a Type I reaction center.</title>
        <authorList>
            <person name="Tsuji J.M."/>
            <person name="Shaw N.A."/>
            <person name="Nagashima S."/>
            <person name="Venkiteswaran J."/>
            <person name="Schiff S.L."/>
            <person name="Hanada S."/>
            <person name="Tank M."/>
            <person name="Neufeld J.D."/>
        </authorList>
    </citation>
    <scope>NUCLEOTIDE SEQUENCE [LARGE SCALE GENOMIC DNA]</scope>
    <source>
        <strain evidence="4">L227-S17</strain>
    </source>
</reference>
<dbReference type="GO" id="GO:0015074">
    <property type="term" value="P:DNA integration"/>
    <property type="evidence" value="ECO:0007669"/>
    <property type="project" value="InterPro"/>
</dbReference>
<gene>
    <name evidence="4" type="ORF">HXX08_25185</name>
    <name evidence="5" type="ORF">OZ401_002742</name>
</gene>
<dbReference type="EMBL" id="JACATZ010000011">
    <property type="protein sequence ID" value="NWJ49165.1"/>
    <property type="molecule type" value="Genomic_DNA"/>
</dbReference>
<dbReference type="AlphaFoldDB" id="A0A8T7MAK9"/>
<evidence type="ECO:0000256" key="1">
    <source>
        <dbReference type="ARBA" id="ARBA00023125"/>
    </source>
</evidence>
<dbReference type="Pfam" id="PF02899">
    <property type="entry name" value="Phage_int_SAM_1"/>
    <property type="match status" value="1"/>
</dbReference>
<evidence type="ECO:0000259" key="3">
    <source>
        <dbReference type="PROSITE" id="PS51900"/>
    </source>
</evidence>
<proteinExistence type="predicted"/>
<accession>A0A8T7MAK9</accession>
<reference evidence="5" key="2">
    <citation type="journal article" date="2024" name="Nature">
        <title>Anoxygenic phototroph of the Chloroflexota uses a type I reaction centre.</title>
        <authorList>
            <person name="Tsuji J.M."/>
            <person name="Shaw N.A."/>
            <person name="Nagashima S."/>
            <person name="Venkiteswaran J.J."/>
            <person name="Schiff S.L."/>
            <person name="Watanabe T."/>
            <person name="Fukui M."/>
            <person name="Hanada S."/>
            <person name="Tank M."/>
            <person name="Neufeld J.D."/>
        </authorList>
    </citation>
    <scope>NUCLEOTIDE SEQUENCE</scope>
    <source>
        <strain evidence="5">L227-S17</strain>
    </source>
</reference>
<dbReference type="InterPro" id="IPR004107">
    <property type="entry name" value="Integrase_SAM-like_N"/>
</dbReference>
<dbReference type="Proteomes" id="UP000521676">
    <property type="component" value="Unassembled WGS sequence"/>
</dbReference>
<dbReference type="InterPro" id="IPR044068">
    <property type="entry name" value="CB"/>
</dbReference>
<evidence type="ECO:0000313" key="7">
    <source>
        <dbReference type="Proteomes" id="UP001431572"/>
    </source>
</evidence>
<evidence type="ECO:0000313" key="5">
    <source>
        <dbReference type="EMBL" id="WJW69146.1"/>
    </source>
</evidence>
<protein>
    <submittedName>
        <fullName evidence="4">Site-specific integrase</fullName>
    </submittedName>
</protein>
<dbReference type="RefSeq" id="WP_341471036.1">
    <property type="nucleotide sequence ID" value="NZ_CP128400.1"/>
</dbReference>